<evidence type="ECO:0000256" key="1">
    <source>
        <dbReference type="PROSITE-ProRule" id="PRU00047"/>
    </source>
</evidence>
<dbReference type="Pfam" id="PF00098">
    <property type="entry name" value="zf-CCHC"/>
    <property type="match status" value="1"/>
</dbReference>
<accession>A0A392T6U8</accession>
<dbReference type="SUPFAM" id="SSF57756">
    <property type="entry name" value="Retrovirus zinc finger-like domains"/>
    <property type="match status" value="1"/>
</dbReference>
<reference evidence="4 5" key="1">
    <citation type="journal article" date="2018" name="Front. Plant Sci.">
        <title>Red Clover (Trifolium pratense) and Zigzag Clover (T. medium) - A Picture of Genomic Similarities and Differences.</title>
        <authorList>
            <person name="Dluhosova J."/>
            <person name="Istvanek J."/>
            <person name="Nedelnik J."/>
            <person name="Repkova J."/>
        </authorList>
    </citation>
    <scope>NUCLEOTIDE SEQUENCE [LARGE SCALE GENOMIC DNA]</scope>
    <source>
        <strain evidence="5">cv. 10/8</strain>
        <tissue evidence="4">Leaf</tissue>
    </source>
</reference>
<dbReference type="PROSITE" id="PS50158">
    <property type="entry name" value="ZF_CCHC"/>
    <property type="match status" value="1"/>
</dbReference>
<evidence type="ECO:0000313" key="5">
    <source>
        <dbReference type="Proteomes" id="UP000265520"/>
    </source>
</evidence>
<dbReference type="InterPro" id="IPR036875">
    <property type="entry name" value="Znf_CCHC_sf"/>
</dbReference>
<feature type="non-terminal residue" evidence="4">
    <location>
        <position position="61"/>
    </location>
</feature>
<dbReference type="Proteomes" id="UP000265520">
    <property type="component" value="Unassembled WGS sequence"/>
</dbReference>
<keyword evidence="1" id="KW-0862">Zinc</keyword>
<feature type="domain" description="CCHC-type" evidence="3">
    <location>
        <begin position="34"/>
        <end position="48"/>
    </location>
</feature>
<keyword evidence="1" id="KW-0863">Zinc-finger</keyword>
<dbReference type="Gene3D" id="4.10.60.10">
    <property type="entry name" value="Zinc finger, CCHC-type"/>
    <property type="match status" value="1"/>
</dbReference>
<name>A0A392T6U8_9FABA</name>
<dbReference type="GO" id="GO:0008270">
    <property type="term" value="F:zinc ion binding"/>
    <property type="evidence" value="ECO:0007669"/>
    <property type="project" value="UniProtKB-KW"/>
</dbReference>
<dbReference type="EMBL" id="LXQA010503487">
    <property type="protein sequence ID" value="MCI55896.1"/>
    <property type="molecule type" value="Genomic_DNA"/>
</dbReference>
<feature type="region of interest" description="Disordered" evidence="2">
    <location>
        <begin position="1"/>
        <end position="31"/>
    </location>
</feature>
<dbReference type="GO" id="GO:0003676">
    <property type="term" value="F:nucleic acid binding"/>
    <property type="evidence" value="ECO:0007669"/>
    <property type="project" value="InterPro"/>
</dbReference>
<sequence length="61" mass="6475">MNRNKNGNPSRAHNAKQQPPRNDNGAGGAGGVTCFTCGKPDHFAKKCRFRNKPVAAPNAQA</sequence>
<keyword evidence="1" id="KW-0479">Metal-binding</keyword>
<keyword evidence="5" id="KW-1185">Reference proteome</keyword>
<comment type="caution">
    <text evidence="4">The sequence shown here is derived from an EMBL/GenBank/DDBJ whole genome shotgun (WGS) entry which is preliminary data.</text>
</comment>
<organism evidence="4 5">
    <name type="scientific">Trifolium medium</name>
    <dbReference type="NCBI Taxonomy" id="97028"/>
    <lineage>
        <taxon>Eukaryota</taxon>
        <taxon>Viridiplantae</taxon>
        <taxon>Streptophyta</taxon>
        <taxon>Embryophyta</taxon>
        <taxon>Tracheophyta</taxon>
        <taxon>Spermatophyta</taxon>
        <taxon>Magnoliopsida</taxon>
        <taxon>eudicotyledons</taxon>
        <taxon>Gunneridae</taxon>
        <taxon>Pentapetalae</taxon>
        <taxon>rosids</taxon>
        <taxon>fabids</taxon>
        <taxon>Fabales</taxon>
        <taxon>Fabaceae</taxon>
        <taxon>Papilionoideae</taxon>
        <taxon>50 kb inversion clade</taxon>
        <taxon>NPAAA clade</taxon>
        <taxon>Hologalegina</taxon>
        <taxon>IRL clade</taxon>
        <taxon>Trifolieae</taxon>
        <taxon>Trifolium</taxon>
    </lineage>
</organism>
<dbReference type="InterPro" id="IPR001878">
    <property type="entry name" value="Znf_CCHC"/>
</dbReference>
<evidence type="ECO:0000313" key="4">
    <source>
        <dbReference type="EMBL" id="MCI55896.1"/>
    </source>
</evidence>
<evidence type="ECO:0000259" key="3">
    <source>
        <dbReference type="PROSITE" id="PS50158"/>
    </source>
</evidence>
<feature type="compositionally biased region" description="Polar residues" evidence="2">
    <location>
        <begin position="1"/>
        <end position="21"/>
    </location>
</feature>
<evidence type="ECO:0000256" key="2">
    <source>
        <dbReference type="SAM" id="MobiDB-lite"/>
    </source>
</evidence>
<protein>
    <recommendedName>
        <fullName evidence="3">CCHC-type domain-containing protein</fullName>
    </recommendedName>
</protein>
<proteinExistence type="predicted"/>
<dbReference type="AlphaFoldDB" id="A0A392T6U8"/>
<dbReference type="SMART" id="SM00343">
    <property type="entry name" value="ZnF_C2HC"/>
    <property type="match status" value="1"/>
</dbReference>